<dbReference type="InterPro" id="IPR003594">
    <property type="entry name" value="HATPase_dom"/>
</dbReference>
<dbReference type="GO" id="GO:0000155">
    <property type="term" value="F:phosphorelay sensor kinase activity"/>
    <property type="evidence" value="ECO:0007669"/>
    <property type="project" value="InterPro"/>
</dbReference>
<protein>
    <recommendedName>
        <fullName evidence="2">histidine kinase</fullName>
        <ecNumber evidence="2">2.7.13.3</ecNumber>
    </recommendedName>
</protein>
<accession>A0A9W4CDY2</accession>
<evidence type="ECO:0000256" key="4">
    <source>
        <dbReference type="ARBA" id="ARBA00022679"/>
    </source>
</evidence>
<keyword evidence="6" id="KW-0902">Two-component regulatory system</keyword>
<dbReference type="PROSITE" id="PS50112">
    <property type="entry name" value="PAS"/>
    <property type="match status" value="2"/>
</dbReference>
<dbReference type="PROSITE" id="PS50113">
    <property type="entry name" value="PAC"/>
    <property type="match status" value="3"/>
</dbReference>
<evidence type="ECO:0000256" key="2">
    <source>
        <dbReference type="ARBA" id="ARBA00012438"/>
    </source>
</evidence>
<dbReference type="Gene3D" id="3.30.450.20">
    <property type="entry name" value="PAS domain"/>
    <property type="match status" value="5"/>
</dbReference>
<evidence type="ECO:0000313" key="11">
    <source>
        <dbReference type="EMBL" id="CAD5912134.1"/>
    </source>
</evidence>
<dbReference type="InterPro" id="IPR000014">
    <property type="entry name" value="PAS"/>
</dbReference>
<dbReference type="InterPro" id="IPR036097">
    <property type="entry name" value="HisK_dim/P_sf"/>
</dbReference>
<evidence type="ECO:0000256" key="6">
    <source>
        <dbReference type="ARBA" id="ARBA00023012"/>
    </source>
</evidence>
<feature type="domain" description="PAS" evidence="9">
    <location>
        <begin position="414"/>
        <end position="466"/>
    </location>
</feature>
<comment type="catalytic activity">
    <reaction evidence="1">
        <text>ATP + protein L-histidine = ADP + protein N-phospho-L-histidine.</text>
        <dbReference type="EC" id="2.7.13.3"/>
    </reaction>
</comment>
<dbReference type="Proteomes" id="UP001153719">
    <property type="component" value="Chromosome"/>
</dbReference>
<feature type="domain" description="PAS" evidence="9">
    <location>
        <begin position="671"/>
        <end position="741"/>
    </location>
</feature>
<evidence type="ECO:0000256" key="1">
    <source>
        <dbReference type="ARBA" id="ARBA00000085"/>
    </source>
</evidence>
<dbReference type="EMBL" id="LR882967">
    <property type="protein sequence ID" value="CAD5912134.1"/>
    <property type="molecule type" value="Genomic_DNA"/>
</dbReference>
<dbReference type="PRINTS" id="PR00344">
    <property type="entry name" value="BCTRLSENSOR"/>
</dbReference>
<feature type="domain" description="Histidine kinase" evidence="8">
    <location>
        <begin position="797"/>
        <end position="1021"/>
    </location>
</feature>
<dbReference type="SMART" id="SM00091">
    <property type="entry name" value="PAS"/>
    <property type="match status" value="5"/>
</dbReference>
<dbReference type="PROSITE" id="PS50109">
    <property type="entry name" value="HIS_KIN"/>
    <property type="match status" value="1"/>
</dbReference>
<dbReference type="SUPFAM" id="SSF55874">
    <property type="entry name" value="ATPase domain of HSP90 chaperone/DNA topoisomerase II/histidine kinase"/>
    <property type="match status" value="1"/>
</dbReference>
<dbReference type="InterPro" id="IPR052162">
    <property type="entry name" value="Sensor_kinase/Photoreceptor"/>
</dbReference>
<dbReference type="PANTHER" id="PTHR43304:SF1">
    <property type="entry name" value="PAC DOMAIN-CONTAINING PROTEIN"/>
    <property type="match status" value="1"/>
</dbReference>
<dbReference type="Pfam" id="PF12860">
    <property type="entry name" value="PAS_7"/>
    <property type="match status" value="1"/>
</dbReference>
<dbReference type="SUPFAM" id="SSF47384">
    <property type="entry name" value="Homodimeric domain of signal transducing histidine kinase"/>
    <property type="match status" value="1"/>
</dbReference>
<dbReference type="InterPro" id="IPR013655">
    <property type="entry name" value="PAS_fold_3"/>
</dbReference>
<evidence type="ECO:0000256" key="5">
    <source>
        <dbReference type="ARBA" id="ARBA00022777"/>
    </source>
</evidence>
<dbReference type="SMART" id="SM00086">
    <property type="entry name" value="PAC"/>
    <property type="match status" value="3"/>
</dbReference>
<dbReference type="InterPro" id="IPR036890">
    <property type="entry name" value="HATPase_C_sf"/>
</dbReference>
<keyword evidence="5" id="KW-0418">Kinase</keyword>
<dbReference type="SMART" id="SM00388">
    <property type="entry name" value="HisKA"/>
    <property type="match status" value="1"/>
</dbReference>
<keyword evidence="12" id="KW-1185">Reference proteome</keyword>
<dbReference type="Gene3D" id="1.10.287.130">
    <property type="match status" value="1"/>
</dbReference>
<dbReference type="Pfam" id="PF08447">
    <property type="entry name" value="PAS_3"/>
    <property type="match status" value="1"/>
</dbReference>
<evidence type="ECO:0000259" key="8">
    <source>
        <dbReference type="PROSITE" id="PS50109"/>
    </source>
</evidence>
<evidence type="ECO:0000313" key="12">
    <source>
        <dbReference type="Proteomes" id="UP001153719"/>
    </source>
</evidence>
<dbReference type="InterPro" id="IPR000700">
    <property type="entry name" value="PAS-assoc_C"/>
</dbReference>
<dbReference type="CDD" id="cd00082">
    <property type="entry name" value="HisKA"/>
    <property type="match status" value="1"/>
</dbReference>
<keyword evidence="7" id="KW-0472">Membrane</keyword>
<proteinExistence type="predicted"/>
<dbReference type="Pfam" id="PF00512">
    <property type="entry name" value="HisKA"/>
    <property type="match status" value="1"/>
</dbReference>
<dbReference type="InterPro" id="IPR001610">
    <property type="entry name" value="PAC"/>
</dbReference>
<dbReference type="AlphaFoldDB" id="A0A9W4CDY2"/>
<gene>
    <name evidence="11" type="primary">srrB</name>
    <name evidence="11" type="ORF">NO713_00110</name>
</gene>
<evidence type="ECO:0000256" key="7">
    <source>
        <dbReference type="ARBA" id="ARBA00023136"/>
    </source>
</evidence>
<dbReference type="NCBIfam" id="TIGR00229">
    <property type="entry name" value="sensory_box"/>
    <property type="match status" value="3"/>
</dbReference>
<evidence type="ECO:0000256" key="3">
    <source>
        <dbReference type="ARBA" id="ARBA00022553"/>
    </source>
</evidence>
<dbReference type="SUPFAM" id="SSF55785">
    <property type="entry name" value="PYP-like sensor domain (PAS domain)"/>
    <property type="match status" value="5"/>
</dbReference>
<dbReference type="GO" id="GO:0006355">
    <property type="term" value="P:regulation of DNA-templated transcription"/>
    <property type="evidence" value="ECO:0007669"/>
    <property type="project" value="InterPro"/>
</dbReference>
<feature type="domain" description="PAC" evidence="10">
    <location>
        <begin position="361"/>
        <end position="413"/>
    </location>
</feature>
<keyword evidence="4 11" id="KW-0808">Transferase</keyword>
<dbReference type="Pfam" id="PF02518">
    <property type="entry name" value="HATPase_c"/>
    <property type="match status" value="1"/>
</dbReference>
<feature type="domain" description="PAC" evidence="10">
    <location>
        <begin position="745"/>
        <end position="796"/>
    </location>
</feature>
<dbReference type="InterPro" id="IPR005467">
    <property type="entry name" value="His_kinase_dom"/>
</dbReference>
<dbReference type="InterPro" id="IPR003661">
    <property type="entry name" value="HisK_dim/P_dom"/>
</dbReference>
<dbReference type="InterPro" id="IPR013656">
    <property type="entry name" value="PAS_4"/>
</dbReference>
<dbReference type="FunFam" id="3.30.565.10:FF:000006">
    <property type="entry name" value="Sensor histidine kinase WalK"/>
    <property type="match status" value="1"/>
</dbReference>
<dbReference type="RefSeq" id="WP_254172752.1">
    <property type="nucleotide sequence ID" value="NZ_LR882967.1"/>
</dbReference>
<dbReference type="EC" id="2.7.13.3" evidence="2"/>
<dbReference type="Pfam" id="PF08448">
    <property type="entry name" value="PAS_4"/>
    <property type="match status" value="1"/>
</dbReference>
<dbReference type="CDD" id="cd00130">
    <property type="entry name" value="PAS"/>
    <property type="match status" value="2"/>
</dbReference>
<dbReference type="Pfam" id="PF00989">
    <property type="entry name" value="PAS"/>
    <property type="match status" value="1"/>
</dbReference>
<dbReference type="InterPro" id="IPR004358">
    <property type="entry name" value="Sig_transdc_His_kin-like_C"/>
</dbReference>
<keyword evidence="3" id="KW-0597">Phosphoprotein</keyword>
<feature type="domain" description="PAC" evidence="10">
    <location>
        <begin position="486"/>
        <end position="543"/>
    </location>
</feature>
<dbReference type="FunFam" id="1.10.287.130:FF:000001">
    <property type="entry name" value="Two-component sensor histidine kinase"/>
    <property type="match status" value="1"/>
</dbReference>
<evidence type="ECO:0000259" key="9">
    <source>
        <dbReference type="PROSITE" id="PS50112"/>
    </source>
</evidence>
<dbReference type="InterPro" id="IPR035965">
    <property type="entry name" value="PAS-like_dom_sf"/>
</dbReference>
<dbReference type="PANTHER" id="PTHR43304">
    <property type="entry name" value="PHYTOCHROME-LIKE PROTEIN CPH1"/>
    <property type="match status" value="1"/>
</dbReference>
<reference evidence="11" key="1">
    <citation type="submission" date="2020-09" db="EMBL/GenBank/DDBJ databases">
        <authorList>
            <person name="Blom J."/>
        </authorList>
    </citation>
    <scope>NUCLEOTIDE SEQUENCE</scope>
    <source>
        <strain evidence="11">No.713</strain>
    </source>
</reference>
<evidence type="ECO:0000259" key="10">
    <source>
        <dbReference type="PROSITE" id="PS50113"/>
    </source>
</evidence>
<name>A0A9W4CDY2_9CYAN</name>
<organism evidence="11 12">
    <name type="scientific">Planktothrix pseudagardhii</name>
    <dbReference type="NCBI Taxonomy" id="132604"/>
    <lineage>
        <taxon>Bacteria</taxon>
        <taxon>Bacillati</taxon>
        <taxon>Cyanobacteriota</taxon>
        <taxon>Cyanophyceae</taxon>
        <taxon>Oscillatoriophycideae</taxon>
        <taxon>Oscillatoriales</taxon>
        <taxon>Microcoleaceae</taxon>
        <taxon>Planktothrix</taxon>
    </lineage>
</organism>
<sequence length="1021" mass="117589">MITLSPDLCATESSILTLLSISLDYLTDACVWLTKEARIQGYNTAFKELVLDCRENHSFAFNSLVDLSLNDCLPFTQNGKPISTSTYLNPEIEKGNHCPINYELQRGEELFFLRISGKVLNLQGQEIIILWIRNITSFKQLEFQYQQKEQSLRQTEAVLRATLEANADGILVVGEDCDVPVYNQKFLDIWSMPEALMQPNRSQERVQFAAEKTLDPVGFIERIKNFSTQPSQTVILDRIELKDGRIFQRYGQLQWQGEHIMGRVLSFRDITQQIKIEKSLRESEERLRTLINSTPDIICFKDGEGHWLESNQANLKFLDLENVPYQGKTDLELAELKPNYREALLHCQKTDEQAWQNADIYRIEEKVLRSDGYLTIWDMIKVPLFEQDGKRKGLVVLGRNITEKKQAEEALKARESQYRDLVETANCIILRWDAKGNIKFLNNYGQNFFGFQLEEIIGQNVVGTIVPETETSGRDLQALMDDICHHRENYSLNENENSCKQGERAWVVWSNRPIFNAKGELIEILSVGTDATERRQAQDALKHSLSLQQATFESIQEGVLAVDNQGNIITYNRHFLEMWSIHPELFQEQNHYKRVQYLANQVKDSEIFFQQVKELYSQPEQDSYDLLELKDGRVFERYSCPQKLGQTIIGRVWCFRDITDQKRAEADLKASEEKFRRIVETAHDIIYLMNAEGILLYIAPNLLTLTGYFPHELEGQLFTLFIHPQDISKTFTVFQMVITSGKQEFDIEFRVKHQDGTWNWYSSNWSVSQDAQGDQLVVGVSRNINERRRLENEFISLVSHELRTPLTSLVGGLDLLASGQLGLLTEQGKNLLSIAINNTERLIRLVNNILDLERMKSGKISLQKVYCNLADLMIKAQEAMQVIADQSQIKFEVDPFDFYLWVDPDRIVQILTNLLSNAIKFSEPKQKVWMSAQVVKLKENGSQISYICLQVKDQGRGIPTDKLEIIFERFEQVDASDSRTKNGTGLGLAICRLMVEQHQGKIRAESHLGQGSIFYVMLPIC</sequence>
<dbReference type="SMART" id="SM00387">
    <property type="entry name" value="HATPase_c"/>
    <property type="match status" value="1"/>
</dbReference>
<dbReference type="Gene3D" id="3.30.565.10">
    <property type="entry name" value="Histidine kinase-like ATPase, C-terminal domain"/>
    <property type="match status" value="1"/>
</dbReference>
<dbReference type="InterPro" id="IPR013767">
    <property type="entry name" value="PAS_fold"/>
</dbReference>
<dbReference type="KEGG" id="ppsu:NO713_00110"/>